<name>A0A1F5KAN8_9BACT</name>
<reference evidence="2 3" key="1">
    <citation type="journal article" date="2016" name="Nat. Commun.">
        <title>Thousands of microbial genomes shed light on interconnected biogeochemical processes in an aquifer system.</title>
        <authorList>
            <person name="Anantharaman K."/>
            <person name="Brown C.T."/>
            <person name="Hug L.A."/>
            <person name="Sharon I."/>
            <person name="Castelle C.J."/>
            <person name="Probst A.J."/>
            <person name="Thomas B.C."/>
            <person name="Singh A."/>
            <person name="Wilkins M.J."/>
            <person name="Karaoz U."/>
            <person name="Brodie E.L."/>
            <person name="Williams K.H."/>
            <person name="Hubbard S.S."/>
            <person name="Banfield J.F."/>
        </authorList>
    </citation>
    <scope>NUCLEOTIDE SEQUENCE [LARGE SCALE GENOMIC DNA]</scope>
</reference>
<dbReference type="EMBL" id="MFDE01000032">
    <property type="protein sequence ID" value="OGE37969.1"/>
    <property type="molecule type" value="Genomic_DNA"/>
</dbReference>
<evidence type="ECO:0000313" key="2">
    <source>
        <dbReference type="EMBL" id="OGE37969.1"/>
    </source>
</evidence>
<dbReference type="InterPro" id="IPR029044">
    <property type="entry name" value="Nucleotide-diphossugar_trans"/>
</dbReference>
<dbReference type="SUPFAM" id="SSF53448">
    <property type="entry name" value="Nucleotide-diphospho-sugar transferases"/>
    <property type="match status" value="1"/>
</dbReference>
<dbReference type="Proteomes" id="UP000176527">
    <property type="component" value="Unassembled WGS sequence"/>
</dbReference>
<evidence type="ECO:0000259" key="1">
    <source>
        <dbReference type="Pfam" id="PF00535"/>
    </source>
</evidence>
<protein>
    <recommendedName>
        <fullName evidence="1">Glycosyltransferase 2-like domain-containing protein</fullName>
    </recommendedName>
</protein>
<dbReference type="Pfam" id="PF00535">
    <property type="entry name" value="Glycos_transf_2"/>
    <property type="match status" value="1"/>
</dbReference>
<organism evidence="2 3">
    <name type="scientific">Candidatus Daviesbacteria bacterium RIFCSPHIGHO2_12_FULL_37_11</name>
    <dbReference type="NCBI Taxonomy" id="1797777"/>
    <lineage>
        <taxon>Bacteria</taxon>
        <taxon>Candidatus Daviesiibacteriota</taxon>
    </lineage>
</organism>
<accession>A0A1F5KAN8</accession>
<dbReference type="AlphaFoldDB" id="A0A1F5KAN8"/>
<feature type="domain" description="Glycosyltransferase 2-like" evidence="1">
    <location>
        <begin position="3"/>
        <end position="153"/>
    </location>
</feature>
<evidence type="ECO:0000313" key="3">
    <source>
        <dbReference type="Proteomes" id="UP000176527"/>
    </source>
</evidence>
<comment type="caution">
    <text evidence="2">The sequence shown here is derived from an EMBL/GenBank/DDBJ whole genome shotgun (WGS) entry which is preliminary data.</text>
</comment>
<gene>
    <name evidence="2" type="ORF">A3F00_02090</name>
</gene>
<dbReference type="Gene3D" id="3.90.550.10">
    <property type="entry name" value="Spore Coat Polysaccharide Biosynthesis Protein SpsA, Chain A"/>
    <property type="match status" value="1"/>
</dbReference>
<dbReference type="InterPro" id="IPR001173">
    <property type="entry name" value="Glyco_trans_2-like"/>
</dbReference>
<sequence>MLSIIIPSFKDPLLQKTIDDILEHCRGEIEVIVVLDGYVPATPLKKNPKVKVLSFQENQGMRAAINFGMAASSGEYVMKTDEHCAFDMGFDIKLLSQIEDNWIVTPRRYKLDTESWQVMDDPPIDYERLLTDRPDKIGGVHWSGRAIERKDILIDETMVFQGSCWVMSRKHWDFLGGLQQEGYGKFAQEAIEISLKTWLSGGRVMINKTTWYAHKHRKFGRSYRTNSPEIEAGNKYSMDFWLNNRWEKRTHDLEWLMKRFGLRLKKYDRDKPI</sequence>
<dbReference type="CDD" id="cd00761">
    <property type="entry name" value="Glyco_tranf_GTA_type"/>
    <property type="match status" value="1"/>
</dbReference>
<proteinExistence type="predicted"/>